<proteinExistence type="predicted"/>
<keyword evidence="3" id="KW-1185">Reference proteome</keyword>
<feature type="signal peptide" evidence="1">
    <location>
        <begin position="1"/>
        <end position="23"/>
    </location>
</feature>
<keyword evidence="1" id="KW-0732">Signal</keyword>
<dbReference type="AlphaFoldDB" id="A0AAV4EN98"/>
<accession>A0AAV4EN98</accession>
<feature type="chain" id="PRO_5043708154" evidence="1">
    <location>
        <begin position="24"/>
        <end position="203"/>
    </location>
</feature>
<dbReference type="EMBL" id="BMAT01007310">
    <property type="protein sequence ID" value="GFR61923.1"/>
    <property type="molecule type" value="Genomic_DNA"/>
</dbReference>
<sequence>MPNSIGAMTHLCFMLLFFRKGSKDEPSYWMVPIMPLCNNMIIPNSLGGHPILGKNVKSPIRLTRRNALAKSINASIAAVVCAGALEEFPLPNFTISVGILSLPEALRQESMLMAVRSSSIVGCASCSSMAGSGVVYWMALSLTTFSLEKKLLIVFRPSLHLFAAVLDDLTGGRLERRDFDGTGTEGFLYHFVRRPVFPLPAAD</sequence>
<evidence type="ECO:0000313" key="2">
    <source>
        <dbReference type="EMBL" id="GFR61923.1"/>
    </source>
</evidence>
<comment type="caution">
    <text evidence="2">The sequence shown here is derived from an EMBL/GenBank/DDBJ whole genome shotgun (WGS) entry which is preliminary data.</text>
</comment>
<evidence type="ECO:0000313" key="3">
    <source>
        <dbReference type="Proteomes" id="UP000762676"/>
    </source>
</evidence>
<protein>
    <submittedName>
        <fullName evidence="2">Uncharacterized protein</fullName>
    </submittedName>
</protein>
<name>A0AAV4EN98_9GAST</name>
<gene>
    <name evidence="2" type="ORF">ElyMa_003570300</name>
</gene>
<evidence type="ECO:0000256" key="1">
    <source>
        <dbReference type="SAM" id="SignalP"/>
    </source>
</evidence>
<reference evidence="2 3" key="1">
    <citation type="journal article" date="2021" name="Elife">
        <title>Chloroplast acquisition without the gene transfer in kleptoplastic sea slugs, Plakobranchus ocellatus.</title>
        <authorList>
            <person name="Maeda T."/>
            <person name="Takahashi S."/>
            <person name="Yoshida T."/>
            <person name="Shimamura S."/>
            <person name="Takaki Y."/>
            <person name="Nagai Y."/>
            <person name="Toyoda A."/>
            <person name="Suzuki Y."/>
            <person name="Arimoto A."/>
            <person name="Ishii H."/>
            <person name="Satoh N."/>
            <person name="Nishiyama T."/>
            <person name="Hasebe M."/>
            <person name="Maruyama T."/>
            <person name="Minagawa J."/>
            <person name="Obokata J."/>
            <person name="Shigenobu S."/>
        </authorList>
    </citation>
    <scope>NUCLEOTIDE SEQUENCE [LARGE SCALE GENOMIC DNA]</scope>
</reference>
<dbReference type="Proteomes" id="UP000762676">
    <property type="component" value="Unassembled WGS sequence"/>
</dbReference>
<organism evidence="2 3">
    <name type="scientific">Elysia marginata</name>
    <dbReference type="NCBI Taxonomy" id="1093978"/>
    <lineage>
        <taxon>Eukaryota</taxon>
        <taxon>Metazoa</taxon>
        <taxon>Spiralia</taxon>
        <taxon>Lophotrochozoa</taxon>
        <taxon>Mollusca</taxon>
        <taxon>Gastropoda</taxon>
        <taxon>Heterobranchia</taxon>
        <taxon>Euthyneura</taxon>
        <taxon>Panpulmonata</taxon>
        <taxon>Sacoglossa</taxon>
        <taxon>Placobranchoidea</taxon>
        <taxon>Plakobranchidae</taxon>
        <taxon>Elysia</taxon>
    </lineage>
</organism>